<sequence length="370" mass="43170">MHKIVNKPIPNTSPQTLPNGISTNFVLLGEPIRLDQVGSTGWWPSAISEQMRRKLFMRIMREGHSVPILLSICFALMAEMYTTTYDPDMVVASNSGRDQFSHNKRFRLQCEGNTITDFGICKGTAEVKPQDTFGYLMDSPDDPARVDFLRGQDPKDHYWIYFKTLREEFILDPCMFTFNMAMIVHGSAYWPHHFASFPRLSELAGIFISRDFRQTIPKMHYEKQRFSILHHKALQSIVRSEEEFQDLDRKILIAFMERVVGRTTNEVERNLLVSWTTVNRRMWISNLLHKEYLGYPSTPPIGIIYDPGEEDEHPTPAEEEADAMRYVKKWNRLAKKGEITSAQLMDAVFRWDKMPPEEKLAWRKGNKRRT</sequence>
<evidence type="ECO:0000313" key="2">
    <source>
        <dbReference type="Proteomes" id="UP001213000"/>
    </source>
</evidence>
<reference evidence="1" key="1">
    <citation type="submission" date="2022-07" db="EMBL/GenBank/DDBJ databases">
        <title>Genome Sequence of Leucocoprinus birnbaumii.</title>
        <authorList>
            <person name="Buettner E."/>
        </authorList>
    </citation>
    <scope>NUCLEOTIDE SEQUENCE</scope>
    <source>
        <strain evidence="1">VT141</strain>
    </source>
</reference>
<proteinExistence type="predicted"/>
<gene>
    <name evidence="1" type="ORF">NP233_g12382</name>
</gene>
<protein>
    <submittedName>
        <fullName evidence="1">Uncharacterized protein</fullName>
    </submittedName>
</protein>
<keyword evidence="2" id="KW-1185">Reference proteome</keyword>
<organism evidence="1 2">
    <name type="scientific">Leucocoprinus birnbaumii</name>
    <dbReference type="NCBI Taxonomy" id="56174"/>
    <lineage>
        <taxon>Eukaryota</taxon>
        <taxon>Fungi</taxon>
        <taxon>Dikarya</taxon>
        <taxon>Basidiomycota</taxon>
        <taxon>Agaricomycotina</taxon>
        <taxon>Agaricomycetes</taxon>
        <taxon>Agaricomycetidae</taxon>
        <taxon>Agaricales</taxon>
        <taxon>Agaricineae</taxon>
        <taxon>Agaricaceae</taxon>
        <taxon>Leucocoprinus</taxon>
    </lineage>
</organism>
<name>A0AAD5VEQ2_9AGAR</name>
<dbReference type="EMBL" id="JANIEX010001768">
    <property type="protein sequence ID" value="KAJ3554622.1"/>
    <property type="molecule type" value="Genomic_DNA"/>
</dbReference>
<evidence type="ECO:0000313" key="1">
    <source>
        <dbReference type="EMBL" id="KAJ3554622.1"/>
    </source>
</evidence>
<accession>A0AAD5VEQ2</accession>
<dbReference type="Proteomes" id="UP001213000">
    <property type="component" value="Unassembled WGS sequence"/>
</dbReference>
<comment type="caution">
    <text evidence="1">The sequence shown here is derived from an EMBL/GenBank/DDBJ whole genome shotgun (WGS) entry which is preliminary data.</text>
</comment>
<dbReference type="AlphaFoldDB" id="A0AAD5VEQ2"/>